<evidence type="ECO:0000256" key="1">
    <source>
        <dbReference type="ARBA" id="ARBA00007825"/>
    </source>
</evidence>
<dbReference type="InterPro" id="IPR000627">
    <property type="entry name" value="Intradiol_dOase_C"/>
</dbReference>
<accession>A0A3B0W6A9</accession>
<sequence>MKKSNRRRFIKHSIISASLVATCNTALAGEVTPNEIKGPFYPVTPQKDQDFDLTQVDGKANVAQGEVVMIQGHVLDITGQPIENATVDIWQANAAGRYNHPHDENPAPLDPNFQGWAIVQSGQQGGFKFKSIMPGAYPVSAQWKRPPHIHFKVSKAGYQEVITQMYFPDHELNQVDRLLQSKSTAEQKMMTAQPDANESSALTYDIILKAV</sequence>
<evidence type="ECO:0000256" key="3">
    <source>
        <dbReference type="ARBA" id="ARBA00023002"/>
    </source>
</evidence>
<name>A0A3B0W6A9_9ZZZZ</name>
<dbReference type="GO" id="GO:0018578">
    <property type="term" value="F:protocatechuate 3,4-dioxygenase activity"/>
    <property type="evidence" value="ECO:0007669"/>
    <property type="project" value="UniProtKB-EC"/>
</dbReference>
<evidence type="ECO:0000259" key="4">
    <source>
        <dbReference type="PROSITE" id="PS00083"/>
    </source>
</evidence>
<evidence type="ECO:0000313" key="5">
    <source>
        <dbReference type="EMBL" id="VAW46742.1"/>
    </source>
</evidence>
<protein>
    <submittedName>
        <fullName evidence="5">Protocatechuate 3,4-dioxygenase beta chain</fullName>
        <ecNumber evidence="5">1.13.11.3</ecNumber>
    </submittedName>
</protein>
<dbReference type="CDD" id="cd03459">
    <property type="entry name" value="3_4-PCD"/>
    <property type="match status" value="1"/>
</dbReference>
<dbReference type="InterPro" id="IPR050770">
    <property type="entry name" value="Intradiol_RC_Dioxygenase"/>
</dbReference>
<keyword evidence="3 5" id="KW-0560">Oxidoreductase</keyword>
<organism evidence="5">
    <name type="scientific">hydrothermal vent metagenome</name>
    <dbReference type="NCBI Taxonomy" id="652676"/>
    <lineage>
        <taxon>unclassified sequences</taxon>
        <taxon>metagenomes</taxon>
        <taxon>ecological metagenomes</taxon>
    </lineage>
</organism>
<gene>
    <name evidence="5" type="ORF">MNBD_GAMMA02-229</name>
</gene>
<dbReference type="PANTHER" id="PTHR33711">
    <property type="entry name" value="DIOXYGENASE, PUTATIVE (AFU_ORTHOLOGUE AFUA_2G02910)-RELATED"/>
    <property type="match status" value="1"/>
</dbReference>
<dbReference type="Pfam" id="PF00775">
    <property type="entry name" value="Dioxygenase_C"/>
    <property type="match status" value="1"/>
</dbReference>
<dbReference type="InterPro" id="IPR015889">
    <property type="entry name" value="Intradiol_dOase_core"/>
</dbReference>
<keyword evidence="2 5" id="KW-0223">Dioxygenase</keyword>
<proteinExistence type="inferred from homology"/>
<dbReference type="PANTHER" id="PTHR33711:SF10">
    <property type="entry name" value="INTRADIOL RING-CLEAVAGE DIOXYGENASES DOMAIN-CONTAINING PROTEIN"/>
    <property type="match status" value="1"/>
</dbReference>
<comment type="similarity">
    <text evidence="1">Belongs to the intradiol ring-cleavage dioxygenase family.</text>
</comment>
<dbReference type="EMBL" id="UOFA01000303">
    <property type="protein sequence ID" value="VAW46742.1"/>
    <property type="molecule type" value="Genomic_DNA"/>
</dbReference>
<dbReference type="InterPro" id="IPR039387">
    <property type="entry name" value="3_4-PCD"/>
</dbReference>
<dbReference type="AlphaFoldDB" id="A0A3B0W6A9"/>
<dbReference type="Gene3D" id="2.60.130.10">
    <property type="entry name" value="Aromatic compound dioxygenase"/>
    <property type="match status" value="1"/>
</dbReference>
<feature type="domain" description="Intradiol ring-cleavage dioxygenases" evidence="4">
    <location>
        <begin position="70"/>
        <end position="98"/>
    </location>
</feature>
<dbReference type="PROSITE" id="PS00083">
    <property type="entry name" value="INTRADIOL_DIOXYGENAS"/>
    <property type="match status" value="1"/>
</dbReference>
<evidence type="ECO:0000256" key="2">
    <source>
        <dbReference type="ARBA" id="ARBA00022964"/>
    </source>
</evidence>
<dbReference type="GO" id="GO:0008199">
    <property type="term" value="F:ferric iron binding"/>
    <property type="evidence" value="ECO:0007669"/>
    <property type="project" value="InterPro"/>
</dbReference>
<dbReference type="SUPFAM" id="SSF49482">
    <property type="entry name" value="Aromatic compound dioxygenase"/>
    <property type="match status" value="1"/>
</dbReference>
<dbReference type="EC" id="1.13.11.3" evidence="5"/>
<reference evidence="5" key="1">
    <citation type="submission" date="2018-06" db="EMBL/GenBank/DDBJ databases">
        <authorList>
            <person name="Zhirakovskaya E."/>
        </authorList>
    </citation>
    <scope>NUCLEOTIDE SEQUENCE</scope>
</reference>